<dbReference type="PANTHER" id="PTHR34388:SF1">
    <property type="entry name" value="DNA POLYMERASE III SUBUNIT DELTA"/>
    <property type="match status" value="1"/>
</dbReference>
<organism evidence="11 12">
    <name type="scientific">Leucothrix arctica</name>
    <dbReference type="NCBI Taxonomy" id="1481894"/>
    <lineage>
        <taxon>Bacteria</taxon>
        <taxon>Pseudomonadati</taxon>
        <taxon>Pseudomonadota</taxon>
        <taxon>Gammaproteobacteria</taxon>
        <taxon>Thiotrichales</taxon>
        <taxon>Thiotrichaceae</taxon>
        <taxon>Leucothrix</taxon>
    </lineage>
</organism>
<dbReference type="SUPFAM" id="SSF48019">
    <property type="entry name" value="post-AAA+ oligomerization domain-like"/>
    <property type="match status" value="1"/>
</dbReference>
<comment type="similarity">
    <text evidence="7">Belongs to the DNA polymerase HolA subunit family.</text>
</comment>
<dbReference type="NCBIfam" id="TIGR01128">
    <property type="entry name" value="holA"/>
    <property type="match status" value="1"/>
</dbReference>
<dbReference type="Gene3D" id="1.10.8.60">
    <property type="match status" value="1"/>
</dbReference>
<proteinExistence type="inferred from homology"/>
<dbReference type="PANTHER" id="PTHR34388">
    <property type="entry name" value="DNA POLYMERASE III SUBUNIT DELTA"/>
    <property type="match status" value="1"/>
</dbReference>
<evidence type="ECO:0000256" key="6">
    <source>
        <dbReference type="ARBA" id="ARBA00022932"/>
    </source>
</evidence>
<evidence type="ECO:0000256" key="8">
    <source>
        <dbReference type="ARBA" id="ARBA00049244"/>
    </source>
</evidence>
<protein>
    <recommendedName>
        <fullName evidence="2 9">DNA polymerase III subunit delta</fullName>
        <ecNumber evidence="1 9">2.7.7.7</ecNumber>
    </recommendedName>
</protein>
<evidence type="ECO:0000256" key="3">
    <source>
        <dbReference type="ARBA" id="ARBA00022679"/>
    </source>
</evidence>
<dbReference type="Pfam" id="PF06144">
    <property type="entry name" value="DNA_pol3_delta"/>
    <property type="match status" value="1"/>
</dbReference>
<dbReference type="Proteomes" id="UP000245506">
    <property type="component" value="Unassembled WGS sequence"/>
</dbReference>
<dbReference type="SUPFAM" id="SSF52540">
    <property type="entry name" value="P-loop containing nucleoside triphosphate hydrolases"/>
    <property type="match status" value="1"/>
</dbReference>
<dbReference type="InterPro" id="IPR027417">
    <property type="entry name" value="P-loop_NTPase"/>
</dbReference>
<keyword evidence="4" id="KW-0548">Nucleotidyltransferase</keyword>
<dbReference type="GO" id="GO:0003887">
    <property type="term" value="F:DNA-directed DNA polymerase activity"/>
    <property type="evidence" value="ECO:0007669"/>
    <property type="project" value="UniProtKB-UniRule"/>
</dbReference>
<dbReference type="GO" id="GO:0009360">
    <property type="term" value="C:DNA polymerase III complex"/>
    <property type="evidence" value="ECO:0007669"/>
    <property type="project" value="UniProtKB-UniRule"/>
</dbReference>
<evidence type="ECO:0000313" key="11">
    <source>
        <dbReference type="EMBL" id="PWQ95294.1"/>
    </source>
</evidence>
<evidence type="ECO:0000256" key="1">
    <source>
        <dbReference type="ARBA" id="ARBA00012417"/>
    </source>
</evidence>
<dbReference type="GO" id="GO:0006261">
    <property type="term" value="P:DNA-templated DNA replication"/>
    <property type="evidence" value="ECO:0007669"/>
    <property type="project" value="TreeGrafter"/>
</dbReference>
<dbReference type="EMBL" id="QGKL01000035">
    <property type="protein sequence ID" value="PWQ95294.1"/>
    <property type="molecule type" value="Genomic_DNA"/>
</dbReference>
<sequence>MNVNADQFLRLFDDGKPLSPIYLLSGDEPLQMMEAADAVRKAARDQGYIEREILRVEAGFDWSSLGQSADEMSLFSQQKILDLRLEKQSPGAKGSKALSEYVKRIPEDKILLITCQKLDYRQKNSAWVKALSGAGVFVQFWDLSLAQTLGWVAKRLRHNGLQPTQEAVRLLTERVEGNLLAAAQEIDKLKLLYGKAQISEVEVLEVVSDSARFSVFDLSTAITSADSRRVQHILYHLRQEGVPTTLVLWVVNDLVTQLSEASFVMRNGGNEQQALSKVPKPRQKVFQPALRRLQSADWPHITEKAIEVDRLIKGLSQVANKGDARVWVELLDLSLLLAGTEIVGS</sequence>
<evidence type="ECO:0000256" key="5">
    <source>
        <dbReference type="ARBA" id="ARBA00022705"/>
    </source>
</evidence>
<gene>
    <name evidence="11" type="primary">holA</name>
    <name evidence="11" type="ORF">DKT75_13195</name>
</gene>
<comment type="catalytic activity">
    <reaction evidence="8">
        <text>DNA(n) + a 2'-deoxyribonucleoside 5'-triphosphate = DNA(n+1) + diphosphate</text>
        <dbReference type="Rhea" id="RHEA:22508"/>
        <dbReference type="Rhea" id="RHEA-COMP:17339"/>
        <dbReference type="Rhea" id="RHEA-COMP:17340"/>
        <dbReference type="ChEBI" id="CHEBI:33019"/>
        <dbReference type="ChEBI" id="CHEBI:61560"/>
        <dbReference type="ChEBI" id="CHEBI:173112"/>
        <dbReference type="EC" id="2.7.7.7"/>
    </reaction>
</comment>
<dbReference type="GO" id="GO:0003677">
    <property type="term" value="F:DNA binding"/>
    <property type="evidence" value="ECO:0007669"/>
    <property type="project" value="InterPro"/>
</dbReference>
<dbReference type="OrthoDB" id="9770982at2"/>
<dbReference type="InterPro" id="IPR010372">
    <property type="entry name" value="DNA_pol3_delta_N"/>
</dbReference>
<keyword evidence="3" id="KW-0808">Transferase</keyword>
<evidence type="ECO:0000256" key="4">
    <source>
        <dbReference type="ARBA" id="ARBA00022695"/>
    </source>
</evidence>
<evidence type="ECO:0000256" key="2">
    <source>
        <dbReference type="ARBA" id="ARBA00017703"/>
    </source>
</evidence>
<dbReference type="InterPro" id="IPR008921">
    <property type="entry name" value="DNA_pol3_clamp-load_cplx_C"/>
</dbReference>
<evidence type="ECO:0000313" key="12">
    <source>
        <dbReference type="Proteomes" id="UP000245506"/>
    </source>
</evidence>
<name>A0A317C9L2_9GAMM</name>
<dbReference type="CDD" id="cd18138">
    <property type="entry name" value="HLD_clamp_pol_III_delta"/>
    <property type="match status" value="1"/>
</dbReference>
<dbReference type="RefSeq" id="WP_109823906.1">
    <property type="nucleotide sequence ID" value="NZ_QGKL01000035.1"/>
</dbReference>
<evidence type="ECO:0000256" key="7">
    <source>
        <dbReference type="ARBA" id="ARBA00034754"/>
    </source>
</evidence>
<keyword evidence="12" id="KW-1185">Reference proteome</keyword>
<dbReference type="AlphaFoldDB" id="A0A317C9L2"/>
<feature type="domain" description="DNA polymerase III delta N-terminal" evidence="10">
    <location>
        <begin position="22"/>
        <end position="136"/>
    </location>
</feature>
<comment type="caution">
    <text evidence="11">The sequence shown here is derived from an EMBL/GenBank/DDBJ whole genome shotgun (WGS) entry which is preliminary data.</text>
</comment>
<dbReference type="Gene3D" id="3.40.50.300">
    <property type="entry name" value="P-loop containing nucleotide triphosphate hydrolases"/>
    <property type="match status" value="1"/>
</dbReference>
<evidence type="ECO:0000259" key="10">
    <source>
        <dbReference type="Pfam" id="PF06144"/>
    </source>
</evidence>
<evidence type="ECO:0000256" key="9">
    <source>
        <dbReference type="NCBIfam" id="TIGR01128"/>
    </source>
</evidence>
<dbReference type="InterPro" id="IPR005790">
    <property type="entry name" value="DNA_polIII_delta"/>
</dbReference>
<keyword evidence="5" id="KW-0235">DNA replication</keyword>
<keyword evidence="6" id="KW-0239">DNA-directed DNA polymerase</keyword>
<accession>A0A317C9L2</accession>
<reference evidence="11 12" key="1">
    <citation type="submission" date="2018-05" db="EMBL/GenBank/DDBJ databases">
        <title>Leucothrix arctica sp. nov., isolated from Arctic seawater.</title>
        <authorList>
            <person name="Choi A."/>
            <person name="Baek K."/>
        </authorList>
    </citation>
    <scope>NUCLEOTIDE SEQUENCE [LARGE SCALE GENOMIC DNA]</scope>
    <source>
        <strain evidence="11 12">IMCC9719</strain>
    </source>
</reference>
<dbReference type="EC" id="2.7.7.7" evidence="1 9"/>
<dbReference type="Gene3D" id="1.20.272.10">
    <property type="match status" value="1"/>
</dbReference>